<dbReference type="InterPro" id="IPR015919">
    <property type="entry name" value="Cadherin-like_sf"/>
</dbReference>
<dbReference type="PRINTS" id="PR00205">
    <property type="entry name" value="CADHERIN"/>
</dbReference>
<dbReference type="InterPro" id="IPR002126">
    <property type="entry name" value="Cadherin-like_dom"/>
</dbReference>
<dbReference type="CDD" id="cd11304">
    <property type="entry name" value="Cadherin_repeat"/>
    <property type="match status" value="2"/>
</dbReference>
<keyword evidence="3" id="KW-0106">Calcium</keyword>
<feature type="domain" description="Cadherin" evidence="4">
    <location>
        <begin position="6"/>
        <end position="77"/>
    </location>
</feature>
<feature type="domain" description="Cadherin" evidence="4">
    <location>
        <begin position="187"/>
        <end position="253"/>
    </location>
</feature>
<dbReference type="PANTHER" id="PTHR24026:SF126">
    <property type="entry name" value="PROTOCADHERIN FAT 4"/>
    <property type="match status" value="1"/>
</dbReference>
<dbReference type="EMBL" id="CP111013">
    <property type="protein sequence ID" value="WAQ96420.1"/>
    <property type="molecule type" value="Genomic_DNA"/>
</dbReference>
<proteinExistence type="predicted"/>
<evidence type="ECO:0000256" key="3">
    <source>
        <dbReference type="PROSITE-ProRule" id="PRU00043"/>
    </source>
</evidence>
<protein>
    <submittedName>
        <fullName evidence="5">FAT2-like protein</fullName>
    </submittedName>
</protein>
<accession>A0ABY7DI89</accession>
<name>A0ABY7DI89_MYAAR</name>
<gene>
    <name evidence="5" type="ORF">MAR_029110</name>
</gene>
<keyword evidence="2" id="KW-1133">Transmembrane helix</keyword>
<evidence type="ECO:0000256" key="2">
    <source>
        <dbReference type="ARBA" id="ARBA00022989"/>
    </source>
</evidence>
<keyword evidence="1" id="KW-0812">Transmembrane</keyword>
<evidence type="ECO:0000313" key="5">
    <source>
        <dbReference type="EMBL" id="WAQ96420.1"/>
    </source>
</evidence>
<evidence type="ECO:0000313" key="6">
    <source>
        <dbReference type="Proteomes" id="UP001164746"/>
    </source>
</evidence>
<evidence type="ECO:0000256" key="1">
    <source>
        <dbReference type="ARBA" id="ARBA00022692"/>
    </source>
</evidence>
<organism evidence="5 6">
    <name type="scientific">Mya arenaria</name>
    <name type="common">Soft-shell clam</name>
    <dbReference type="NCBI Taxonomy" id="6604"/>
    <lineage>
        <taxon>Eukaryota</taxon>
        <taxon>Metazoa</taxon>
        <taxon>Spiralia</taxon>
        <taxon>Lophotrochozoa</taxon>
        <taxon>Mollusca</taxon>
        <taxon>Bivalvia</taxon>
        <taxon>Autobranchia</taxon>
        <taxon>Heteroconchia</taxon>
        <taxon>Euheterodonta</taxon>
        <taxon>Imparidentia</taxon>
        <taxon>Neoheterodontei</taxon>
        <taxon>Myida</taxon>
        <taxon>Myoidea</taxon>
        <taxon>Myidae</taxon>
        <taxon>Mya</taxon>
    </lineage>
</organism>
<keyword evidence="6" id="KW-1185">Reference proteome</keyword>
<dbReference type="PROSITE" id="PS50268">
    <property type="entry name" value="CADHERIN_2"/>
    <property type="match status" value="3"/>
</dbReference>
<evidence type="ECO:0000259" key="4">
    <source>
        <dbReference type="PROSITE" id="PS50268"/>
    </source>
</evidence>
<keyword evidence="2" id="KW-0472">Membrane</keyword>
<sequence>MFQGVLVYETIGIYPAEAFFGIRTNGSVYTYRSLKDDAIGRESYTLRVTVYDSFNPRRRDTADVLIFVCRNQNAPEWTEFEYSAIVTDNCESLGKPVLQISATDADGDAVSYCMVDDMTYDRLDNMAASEFFYLANDGHIYIQKSIRNAPHITYKFSVCAKDNGLPSRTSYAKVTITVTSAHQPMFVDTPYSTTVQENVDNGTCIFDVMATDPDGMGDIMYEVVGSGPAASFFTVDNHGRICTRGPLYTARNLVYTVCCRVIFNVENTMYAYHHCAIVMHLKQKLCVANKRSLLKKMLTDEHEIENIKLLCLIGFSVIECQRLIFLPLFIFCVFQLCVVAYDSTSSCQRAQACVSINVLRNINPPTFNPDHYYTRVSECTAVGTSLISVTASDLDLKDNVSQKYNVYPRIYYGIVI</sequence>
<reference evidence="5" key="1">
    <citation type="submission" date="2022-11" db="EMBL/GenBank/DDBJ databases">
        <title>Centuries of genome instability and evolution in soft-shell clam transmissible cancer (bioRxiv).</title>
        <authorList>
            <person name="Hart S.F.M."/>
            <person name="Yonemitsu M.A."/>
            <person name="Giersch R.M."/>
            <person name="Beal B.F."/>
            <person name="Arriagada G."/>
            <person name="Davis B.W."/>
            <person name="Ostrander E.A."/>
            <person name="Goff S.P."/>
            <person name="Metzger M.J."/>
        </authorList>
    </citation>
    <scope>NUCLEOTIDE SEQUENCE</scope>
    <source>
        <strain evidence="5">MELC-2E11</strain>
        <tissue evidence="5">Siphon/mantle</tissue>
    </source>
</reference>
<dbReference type="Proteomes" id="UP001164746">
    <property type="component" value="Chromosome 2"/>
</dbReference>
<dbReference type="Gene3D" id="2.60.40.60">
    <property type="entry name" value="Cadherins"/>
    <property type="match status" value="3"/>
</dbReference>
<feature type="domain" description="Cadherin" evidence="4">
    <location>
        <begin position="94"/>
        <end position="186"/>
    </location>
</feature>
<dbReference type="PANTHER" id="PTHR24026">
    <property type="entry name" value="FAT ATYPICAL CADHERIN-RELATED"/>
    <property type="match status" value="1"/>
</dbReference>
<dbReference type="SUPFAM" id="SSF49313">
    <property type="entry name" value="Cadherin-like"/>
    <property type="match status" value="4"/>
</dbReference>